<dbReference type="PANTHER" id="PTHR21064:SF1">
    <property type="entry name" value="HYDROXYLYSINE KINASE"/>
    <property type="match status" value="1"/>
</dbReference>
<dbReference type="PANTHER" id="PTHR21064">
    <property type="entry name" value="AMINOGLYCOSIDE PHOSPHOTRANSFERASE DOMAIN-CONTAINING PROTEIN-RELATED"/>
    <property type="match status" value="1"/>
</dbReference>
<evidence type="ECO:0000256" key="2">
    <source>
        <dbReference type="ARBA" id="ARBA00022490"/>
    </source>
</evidence>
<dbReference type="InterPro" id="IPR050249">
    <property type="entry name" value="Pseudomonas-type_ThrB"/>
</dbReference>
<dbReference type="Proteomes" id="UP001163624">
    <property type="component" value="Chromosome"/>
</dbReference>
<sequence length="365" mass="40512">MPLNTAPAQDHLLEAAPAQVSDTQAAAIAAECFGLHGTPTRLAGERDLNFQIGDGRGESRLLKLSHPLEDPQVVDFQNRALLRVEAADPTLPVQRVYPALNGEYQVSVEVDGQPMLARLFSFVDGLPLHRVQQRSRALRENLGDALARLGIALDGFEHPASGHELLWDMKHASRLRRLLTYIEDRDQRALVERFLDNFERHALPRQAGLRAQVIHNDLNPHNVIVDAAHPERLRNILDFGDMVHAPLINDLGVAAAYQVGEPDAPLGTAAEMIAAYHRRRPLLEAEQEILADLIATRLTMTLCITAWRASLHPENRDYILRNTRHAWQGLRGLASLSREQAQEQIAAACHAAANPIATGREEPRP</sequence>
<organism evidence="10 11">
    <name type="scientific">Pseudomonas triclosanedens</name>
    <dbReference type="NCBI Taxonomy" id="2961893"/>
    <lineage>
        <taxon>Bacteria</taxon>
        <taxon>Pseudomonadati</taxon>
        <taxon>Pseudomonadota</taxon>
        <taxon>Gammaproteobacteria</taxon>
        <taxon>Pseudomonadales</taxon>
        <taxon>Pseudomonadaceae</taxon>
        <taxon>Pseudomonas</taxon>
    </lineage>
</organism>
<gene>
    <name evidence="10" type="ORF">OU419_07845</name>
</gene>
<dbReference type="Pfam" id="PF01636">
    <property type="entry name" value="APH"/>
    <property type="match status" value="1"/>
</dbReference>
<proteinExistence type="predicted"/>
<evidence type="ECO:0000313" key="11">
    <source>
        <dbReference type="Proteomes" id="UP001163624"/>
    </source>
</evidence>
<accession>A0ABY7A226</accession>
<reference evidence="10" key="1">
    <citation type="submission" date="2022-11" db="EMBL/GenBank/DDBJ databases">
        <title>Pseudomonas triclosanedens sp. nov., a triclosan degrader isolated from activated sludge.</title>
        <authorList>
            <person name="Yin Y."/>
            <person name="Lu Z."/>
        </authorList>
    </citation>
    <scope>NUCLEOTIDE SEQUENCE</scope>
    <source>
        <strain evidence="10">ZM23</strain>
    </source>
</reference>
<dbReference type="EMBL" id="CP113432">
    <property type="protein sequence ID" value="WAI51158.1"/>
    <property type="molecule type" value="Genomic_DNA"/>
</dbReference>
<keyword evidence="3" id="KW-0808">Transferase</keyword>
<keyword evidence="2" id="KW-0963">Cytoplasm</keyword>
<keyword evidence="4" id="KW-0418">Kinase</keyword>
<feature type="domain" description="Aminoglycoside phosphotransferase" evidence="9">
    <location>
        <begin position="44"/>
        <end position="282"/>
    </location>
</feature>
<comment type="subcellular location">
    <subcellularLocation>
        <location evidence="1">Cytoplasm</location>
    </subcellularLocation>
</comment>
<evidence type="ECO:0000256" key="3">
    <source>
        <dbReference type="ARBA" id="ARBA00022679"/>
    </source>
</evidence>
<evidence type="ECO:0000256" key="1">
    <source>
        <dbReference type="ARBA" id="ARBA00004496"/>
    </source>
</evidence>
<evidence type="ECO:0000313" key="10">
    <source>
        <dbReference type="EMBL" id="WAI51158.1"/>
    </source>
</evidence>
<evidence type="ECO:0000256" key="4">
    <source>
        <dbReference type="ARBA" id="ARBA00022777"/>
    </source>
</evidence>
<evidence type="ECO:0000256" key="6">
    <source>
        <dbReference type="ARBA" id="ARBA00037368"/>
    </source>
</evidence>
<comment type="catalytic activity">
    <reaction evidence="5">
        <text>(5R)-5-hydroxy-L-lysine + GTP = (5R)-5-phosphooxy-L-lysine + GDP + H(+)</text>
        <dbReference type="Rhea" id="RHEA:19049"/>
        <dbReference type="ChEBI" id="CHEBI:15378"/>
        <dbReference type="ChEBI" id="CHEBI:37565"/>
        <dbReference type="ChEBI" id="CHEBI:57882"/>
        <dbReference type="ChEBI" id="CHEBI:58189"/>
        <dbReference type="ChEBI" id="CHEBI:58357"/>
        <dbReference type="EC" id="2.7.1.81"/>
    </reaction>
</comment>
<dbReference type="SUPFAM" id="SSF56112">
    <property type="entry name" value="Protein kinase-like (PK-like)"/>
    <property type="match status" value="1"/>
</dbReference>
<dbReference type="EC" id="2.7.1.81" evidence="7"/>
<dbReference type="InterPro" id="IPR011009">
    <property type="entry name" value="Kinase-like_dom_sf"/>
</dbReference>
<evidence type="ECO:0000256" key="8">
    <source>
        <dbReference type="ARBA" id="ARBA00040505"/>
    </source>
</evidence>
<keyword evidence="11" id="KW-1185">Reference proteome</keyword>
<evidence type="ECO:0000256" key="5">
    <source>
        <dbReference type="ARBA" id="ARBA00036820"/>
    </source>
</evidence>
<dbReference type="InterPro" id="IPR002575">
    <property type="entry name" value="Aminoglycoside_PTrfase"/>
</dbReference>
<protein>
    <recommendedName>
        <fullName evidence="8">Hydroxylysine kinase</fullName>
        <ecNumber evidence="7">2.7.1.81</ecNumber>
    </recommendedName>
</protein>
<comment type="function">
    <text evidence="6">Catalyzes the GTP-dependent phosphorylation of 5-hydroxy-L-lysine.</text>
</comment>
<evidence type="ECO:0000256" key="7">
    <source>
        <dbReference type="ARBA" id="ARBA00038873"/>
    </source>
</evidence>
<name>A0ABY7A226_9PSED</name>
<dbReference type="RefSeq" id="WP_254471570.1">
    <property type="nucleotide sequence ID" value="NZ_CP113432.1"/>
</dbReference>
<dbReference type="Gene3D" id="3.90.1200.10">
    <property type="match status" value="1"/>
</dbReference>
<evidence type="ECO:0000259" key="9">
    <source>
        <dbReference type="Pfam" id="PF01636"/>
    </source>
</evidence>